<dbReference type="GO" id="GO:0005737">
    <property type="term" value="C:cytoplasm"/>
    <property type="evidence" value="ECO:0007669"/>
    <property type="project" value="TreeGrafter"/>
</dbReference>
<dbReference type="Pfam" id="PF03124">
    <property type="entry name" value="EXS"/>
    <property type="match status" value="1"/>
</dbReference>
<gene>
    <name evidence="7" type="ORF">CTAYLR_002396</name>
</gene>
<dbReference type="EMBL" id="JAQMWT010000316">
    <property type="protein sequence ID" value="KAJ8605339.1"/>
    <property type="molecule type" value="Genomic_DNA"/>
</dbReference>
<sequence>MRLRGALYTLASLVISYGFLISTGPRSTVIRSVYDVVDRTAWHNATARPPVVLVLVVLGWSIVVDRCRRAGIRLELVLGPGPILPARAIFRSAIILLNSILLSHLVHFVVERRDGPSRPWYLVCDVLLHVMIICVFLSPPALATALARRPSDAAFDEVSKSTRGTQRAKMCVLDDDPRDVVARSQQLPEGKGVLYPEARAGLARALRDTLAAPFAPVTFWHVVVADYATSLAKALADLQITACVATRAFAFRNVRSSDDLYDLYKPECAASLANAIALGLPFWCRLAQCLRVFSDAGERKNLVNALKYSTALPLVVAGYLQKHATSDAALNAATRFLIAAAVLNSSFSFAWDVVMDWGILRPKRPKILLASRSRLAVLASYLLLLAFNLTMRFAWAIAVFSHASTQNYGMFALEAVEVLRRTVWAVFRIEFEYITKGLPLAFPSSSSHVKLVPEDKEALLRADYQRGSPR</sequence>
<feature type="transmembrane region" description="Helical" evidence="5">
    <location>
        <begin position="47"/>
        <end position="67"/>
    </location>
</feature>
<feature type="domain" description="EXS" evidence="6">
    <location>
        <begin position="265"/>
        <end position="461"/>
    </location>
</feature>
<dbReference type="PANTHER" id="PTHR10783">
    <property type="entry name" value="XENOTROPIC AND POLYTROPIC RETROVIRUS RECEPTOR 1-RELATED"/>
    <property type="match status" value="1"/>
</dbReference>
<dbReference type="PANTHER" id="PTHR10783:SF46">
    <property type="entry name" value="PROTEIN ERD1 HOMOLOG 2"/>
    <property type="match status" value="1"/>
</dbReference>
<dbReference type="InterPro" id="IPR004342">
    <property type="entry name" value="EXS_C"/>
</dbReference>
<dbReference type="AlphaFoldDB" id="A0AAD7XJZ7"/>
<protein>
    <recommendedName>
        <fullName evidence="6">EXS domain-containing protein</fullName>
    </recommendedName>
</protein>
<feature type="transmembrane region" description="Helical" evidence="5">
    <location>
        <begin position="88"/>
        <end position="108"/>
    </location>
</feature>
<evidence type="ECO:0000256" key="5">
    <source>
        <dbReference type="SAM" id="Phobius"/>
    </source>
</evidence>
<evidence type="ECO:0000313" key="8">
    <source>
        <dbReference type="Proteomes" id="UP001230188"/>
    </source>
</evidence>
<feature type="transmembrane region" description="Helical" evidence="5">
    <location>
        <begin position="120"/>
        <end position="142"/>
    </location>
</feature>
<dbReference type="Proteomes" id="UP001230188">
    <property type="component" value="Unassembled WGS sequence"/>
</dbReference>
<keyword evidence="2 5" id="KW-0812">Transmembrane</keyword>
<proteinExistence type="predicted"/>
<accession>A0AAD7XJZ7</accession>
<evidence type="ECO:0000256" key="3">
    <source>
        <dbReference type="ARBA" id="ARBA00022989"/>
    </source>
</evidence>
<name>A0AAD7XJZ7_9STRA</name>
<evidence type="ECO:0000256" key="4">
    <source>
        <dbReference type="ARBA" id="ARBA00023136"/>
    </source>
</evidence>
<evidence type="ECO:0000256" key="1">
    <source>
        <dbReference type="ARBA" id="ARBA00004141"/>
    </source>
</evidence>
<evidence type="ECO:0000259" key="6">
    <source>
        <dbReference type="PROSITE" id="PS51380"/>
    </source>
</evidence>
<keyword evidence="8" id="KW-1185">Reference proteome</keyword>
<evidence type="ECO:0000313" key="7">
    <source>
        <dbReference type="EMBL" id="KAJ8605339.1"/>
    </source>
</evidence>
<organism evidence="7 8">
    <name type="scientific">Chrysophaeum taylorii</name>
    <dbReference type="NCBI Taxonomy" id="2483200"/>
    <lineage>
        <taxon>Eukaryota</taxon>
        <taxon>Sar</taxon>
        <taxon>Stramenopiles</taxon>
        <taxon>Ochrophyta</taxon>
        <taxon>Pelagophyceae</taxon>
        <taxon>Pelagomonadales</taxon>
        <taxon>Pelagomonadaceae</taxon>
        <taxon>Chrysophaeum</taxon>
    </lineage>
</organism>
<feature type="transmembrane region" description="Helical" evidence="5">
    <location>
        <begin position="375"/>
        <end position="398"/>
    </location>
</feature>
<dbReference type="PROSITE" id="PS51380">
    <property type="entry name" value="EXS"/>
    <property type="match status" value="1"/>
</dbReference>
<keyword evidence="3 5" id="KW-1133">Transmembrane helix</keyword>
<comment type="caution">
    <text evidence="7">The sequence shown here is derived from an EMBL/GenBank/DDBJ whole genome shotgun (WGS) entry which is preliminary data.</text>
</comment>
<comment type="subcellular location">
    <subcellularLocation>
        <location evidence="1">Membrane</location>
        <topology evidence="1">Multi-pass membrane protein</topology>
    </subcellularLocation>
</comment>
<feature type="transmembrane region" description="Helical" evidence="5">
    <location>
        <begin position="332"/>
        <end position="354"/>
    </location>
</feature>
<keyword evidence="4 5" id="KW-0472">Membrane</keyword>
<feature type="transmembrane region" description="Helical" evidence="5">
    <location>
        <begin position="7"/>
        <end position="27"/>
    </location>
</feature>
<evidence type="ECO:0000256" key="2">
    <source>
        <dbReference type="ARBA" id="ARBA00022692"/>
    </source>
</evidence>
<dbReference type="GO" id="GO:0016020">
    <property type="term" value="C:membrane"/>
    <property type="evidence" value="ECO:0007669"/>
    <property type="project" value="UniProtKB-SubCell"/>
</dbReference>
<reference evidence="7" key="1">
    <citation type="submission" date="2023-01" db="EMBL/GenBank/DDBJ databases">
        <title>Metagenome sequencing of chrysophaentin producing Chrysophaeum taylorii.</title>
        <authorList>
            <person name="Davison J."/>
            <person name="Bewley C."/>
        </authorList>
    </citation>
    <scope>NUCLEOTIDE SEQUENCE</scope>
    <source>
        <strain evidence="7">NIES-1699</strain>
    </source>
</reference>